<dbReference type="Pfam" id="PF14322">
    <property type="entry name" value="SusD-like_3"/>
    <property type="match status" value="1"/>
</dbReference>
<dbReference type="PROSITE" id="PS51257">
    <property type="entry name" value="PROKAR_LIPOPROTEIN"/>
    <property type="match status" value="1"/>
</dbReference>
<comment type="caution">
    <text evidence="8">The sequence shown here is derived from an EMBL/GenBank/DDBJ whole genome shotgun (WGS) entry which is preliminary data.</text>
</comment>
<name>A0ABS8GNM8_9FLAO</name>
<protein>
    <submittedName>
        <fullName evidence="8">RagB/SusD family nutrient uptake outer membrane protein</fullName>
    </submittedName>
</protein>
<gene>
    <name evidence="8" type="ORF">LLW17_02235</name>
</gene>
<dbReference type="InterPro" id="IPR011990">
    <property type="entry name" value="TPR-like_helical_dom_sf"/>
</dbReference>
<evidence type="ECO:0000256" key="4">
    <source>
        <dbReference type="ARBA" id="ARBA00023136"/>
    </source>
</evidence>
<evidence type="ECO:0000256" key="2">
    <source>
        <dbReference type="ARBA" id="ARBA00006275"/>
    </source>
</evidence>
<evidence type="ECO:0000259" key="7">
    <source>
        <dbReference type="Pfam" id="PF14322"/>
    </source>
</evidence>
<comment type="similarity">
    <text evidence="2">Belongs to the SusD family.</text>
</comment>
<proteinExistence type="inferred from homology"/>
<dbReference type="InterPro" id="IPR033985">
    <property type="entry name" value="SusD-like_N"/>
</dbReference>
<dbReference type="Pfam" id="PF07980">
    <property type="entry name" value="SusD_RagB"/>
    <property type="match status" value="1"/>
</dbReference>
<evidence type="ECO:0000313" key="9">
    <source>
        <dbReference type="Proteomes" id="UP001197770"/>
    </source>
</evidence>
<evidence type="ECO:0000256" key="5">
    <source>
        <dbReference type="ARBA" id="ARBA00023237"/>
    </source>
</evidence>
<dbReference type="Gene3D" id="1.25.40.390">
    <property type="match status" value="1"/>
</dbReference>
<evidence type="ECO:0000313" key="8">
    <source>
        <dbReference type="EMBL" id="MCC4211524.1"/>
    </source>
</evidence>
<evidence type="ECO:0000259" key="6">
    <source>
        <dbReference type="Pfam" id="PF07980"/>
    </source>
</evidence>
<dbReference type="RefSeq" id="WP_228228637.1">
    <property type="nucleotide sequence ID" value="NZ_JAJGMW010000002.1"/>
</dbReference>
<keyword evidence="9" id="KW-1185">Reference proteome</keyword>
<evidence type="ECO:0000256" key="3">
    <source>
        <dbReference type="ARBA" id="ARBA00022729"/>
    </source>
</evidence>
<dbReference type="EMBL" id="JAJGMW010000002">
    <property type="protein sequence ID" value="MCC4211524.1"/>
    <property type="molecule type" value="Genomic_DNA"/>
</dbReference>
<feature type="domain" description="RagB/SusD" evidence="6">
    <location>
        <begin position="307"/>
        <end position="496"/>
    </location>
</feature>
<sequence length="496" mass="55140">MKNIVIILIGLLTLSACESLEETPFDFLSADNLYRNEADVDLALFGVYSSLNTANHDLWYFMSTSGPGESVTTRFNGGNQLFLAGLNFNPTLAHGVWWSNFYRGINRANAVIANVPGVGLEESLAEQKIAEARFQRAFFYFNLVKWFGGVPLYLEETTNFSEEVIFKPRNTTEEVYAAIIEDLQYAETRLPATWDAANFGRATSGAAKGFLGKVYLHMAGKPLEQTDKYALAAAKLKEVVDSGVYALQPDFGSIFTLENERNNELIFVRPNVEDDAAGTVLTFFAGPPNTPFANRNGQYQFGFSLAFYNSFSPDDKRRDVTMQYTYIDANGRSITYNSPSNPQLPQGGYREPGGVALGKLKDAQNDVSPFAHDNDIIYMRYADILLMLAEALNESNQAAAALPYLKLVRDRAGLPVVSTTDRAALRAIIKQERKWELAGEYQEYGDLQRWGDIQASIANNAASRRIGVTYDPKMELLPIPQGQLDDNPNLTQNPGY</sequence>
<keyword evidence="3" id="KW-0732">Signal</keyword>
<keyword evidence="5" id="KW-0998">Cell outer membrane</keyword>
<dbReference type="SUPFAM" id="SSF48452">
    <property type="entry name" value="TPR-like"/>
    <property type="match status" value="1"/>
</dbReference>
<dbReference type="Proteomes" id="UP001197770">
    <property type="component" value="Unassembled WGS sequence"/>
</dbReference>
<keyword evidence="4" id="KW-0472">Membrane</keyword>
<reference evidence="8 9" key="1">
    <citation type="submission" date="2021-11" db="EMBL/GenBank/DDBJ databases">
        <title>Seasonal and diel survey of microbial diversity of the Tyrrhenian coast.</title>
        <authorList>
            <person name="Gattoni G."/>
            <person name="Corral P."/>
        </authorList>
    </citation>
    <scope>NUCLEOTIDE SEQUENCE [LARGE SCALE GENOMIC DNA]</scope>
    <source>
        <strain evidence="8 9">Mr9</strain>
    </source>
</reference>
<comment type="subcellular location">
    <subcellularLocation>
        <location evidence="1">Cell outer membrane</location>
    </subcellularLocation>
</comment>
<accession>A0ABS8GNM8</accession>
<evidence type="ECO:0000256" key="1">
    <source>
        <dbReference type="ARBA" id="ARBA00004442"/>
    </source>
</evidence>
<feature type="domain" description="SusD-like N-terminal" evidence="7">
    <location>
        <begin position="96"/>
        <end position="216"/>
    </location>
</feature>
<dbReference type="InterPro" id="IPR012944">
    <property type="entry name" value="SusD_RagB_dom"/>
</dbReference>
<organism evidence="8 9">
    <name type="scientific">Leeuwenhoekiella parthenopeia</name>
    <dbReference type="NCBI Taxonomy" id="2890320"/>
    <lineage>
        <taxon>Bacteria</taxon>
        <taxon>Pseudomonadati</taxon>
        <taxon>Bacteroidota</taxon>
        <taxon>Flavobacteriia</taxon>
        <taxon>Flavobacteriales</taxon>
        <taxon>Flavobacteriaceae</taxon>
        <taxon>Leeuwenhoekiella</taxon>
    </lineage>
</organism>
<dbReference type="CDD" id="cd08977">
    <property type="entry name" value="SusD"/>
    <property type="match status" value="1"/>
</dbReference>